<dbReference type="Proteomes" id="UP000821865">
    <property type="component" value="Chromosome 9"/>
</dbReference>
<evidence type="ECO:0000313" key="2">
    <source>
        <dbReference type="Proteomes" id="UP000821865"/>
    </source>
</evidence>
<gene>
    <name evidence="1" type="ORF">HPB49_023158</name>
</gene>
<comment type="caution">
    <text evidence="1">The sequence shown here is derived from an EMBL/GenBank/DDBJ whole genome shotgun (WGS) entry which is preliminary data.</text>
</comment>
<evidence type="ECO:0000313" key="1">
    <source>
        <dbReference type="EMBL" id="KAH7934224.1"/>
    </source>
</evidence>
<keyword evidence="2" id="KW-1185">Reference proteome</keyword>
<proteinExistence type="predicted"/>
<sequence>MEWENEVKLEYRVWNPFRSKLAAAILGGVDQIHMPPGSKVLYLGAASGTTVSHVADIVGPANCIDSTAEPEAVFAGEVEKLKQERLKPQEQITLEPYERDHAVVVGTYREGRAAVDRTTKPNLYFHVRLCQDVMANSSANNEMTTSAALLAGLFLAVGLTASADDAFVERQTTEGMVRGNVLRVLGKAVEEYRGIPFAEPPVGKLRFRPPLPKRPWEGTVDATAGNTACPQVLVGGITLGNLNFTEDCLQLNVWVPEVATTPGSRRPVLVWIHGGAFTLGSANVANCSGVLLAALGDVVVVSMNYRLGILGFMNANSPEAPGNVGLLDQNMALKWVQRNIGHFGGDAERVTLFGESAGSMSVHAQIMSPLSKGLFARAVLMSGTMYSVDTWDTVPESVVKADKVANVVGCSNGGTIELSSKAEEIIDCMRNKSADELVMASLEVAIPKVAPFAPTYHNEFLPRNPLVALKRGFFSSVDVLAGVTSDEGAAFLLFPLVPELLVEDLQAPCGECFKDDIPDIVETYTEEAPKDDNNALRRQYIDYVSDRLFNCPLQFFAEKHSEKGNKVFMFVFAHKTAMFPLPEWMGAPHATDIAFTFGHPYAANPDSPDGRMAEAFIRMLVNFSENGLEFKALVIDLGQLKNYSGELRSRANKVLSD</sequence>
<dbReference type="EMBL" id="CM023478">
    <property type="protein sequence ID" value="KAH7934224.1"/>
    <property type="molecule type" value="Genomic_DNA"/>
</dbReference>
<reference evidence="1" key="1">
    <citation type="submission" date="2020-05" db="EMBL/GenBank/DDBJ databases">
        <title>Large-scale comparative analyses of tick genomes elucidate their genetic diversity and vector capacities.</title>
        <authorList>
            <person name="Jia N."/>
            <person name="Wang J."/>
            <person name="Shi W."/>
            <person name="Du L."/>
            <person name="Sun Y."/>
            <person name="Zhan W."/>
            <person name="Jiang J."/>
            <person name="Wang Q."/>
            <person name="Zhang B."/>
            <person name="Ji P."/>
            <person name="Sakyi L.B."/>
            <person name="Cui X."/>
            <person name="Yuan T."/>
            <person name="Jiang B."/>
            <person name="Yang W."/>
            <person name="Lam T.T.-Y."/>
            <person name="Chang Q."/>
            <person name="Ding S."/>
            <person name="Wang X."/>
            <person name="Zhu J."/>
            <person name="Ruan X."/>
            <person name="Zhao L."/>
            <person name="Wei J."/>
            <person name="Que T."/>
            <person name="Du C."/>
            <person name="Cheng J."/>
            <person name="Dai P."/>
            <person name="Han X."/>
            <person name="Huang E."/>
            <person name="Gao Y."/>
            <person name="Liu J."/>
            <person name="Shao H."/>
            <person name="Ye R."/>
            <person name="Li L."/>
            <person name="Wei W."/>
            <person name="Wang X."/>
            <person name="Wang C."/>
            <person name="Yang T."/>
            <person name="Huo Q."/>
            <person name="Li W."/>
            <person name="Guo W."/>
            <person name="Chen H."/>
            <person name="Zhou L."/>
            <person name="Ni X."/>
            <person name="Tian J."/>
            <person name="Zhou Y."/>
            <person name="Sheng Y."/>
            <person name="Liu T."/>
            <person name="Pan Y."/>
            <person name="Xia L."/>
            <person name="Li J."/>
            <person name="Zhao F."/>
            <person name="Cao W."/>
        </authorList>
    </citation>
    <scope>NUCLEOTIDE SEQUENCE</scope>
    <source>
        <strain evidence="1">Dsil-2018</strain>
    </source>
</reference>
<name>A0ACB8C5Y5_DERSI</name>
<organism evidence="1 2">
    <name type="scientific">Dermacentor silvarum</name>
    <name type="common">Tick</name>
    <dbReference type="NCBI Taxonomy" id="543639"/>
    <lineage>
        <taxon>Eukaryota</taxon>
        <taxon>Metazoa</taxon>
        <taxon>Ecdysozoa</taxon>
        <taxon>Arthropoda</taxon>
        <taxon>Chelicerata</taxon>
        <taxon>Arachnida</taxon>
        <taxon>Acari</taxon>
        <taxon>Parasitiformes</taxon>
        <taxon>Ixodida</taxon>
        <taxon>Ixodoidea</taxon>
        <taxon>Ixodidae</taxon>
        <taxon>Rhipicephalinae</taxon>
        <taxon>Dermacentor</taxon>
    </lineage>
</organism>
<accession>A0ACB8C5Y5</accession>
<protein>
    <submittedName>
        <fullName evidence="1">Uncharacterized protein</fullName>
    </submittedName>
</protein>